<dbReference type="PROSITE" id="PS50933">
    <property type="entry name" value="CHRD"/>
    <property type="match status" value="1"/>
</dbReference>
<dbReference type="SMART" id="SM00754">
    <property type="entry name" value="CHRD"/>
    <property type="match status" value="2"/>
</dbReference>
<dbReference type="Pfam" id="PF07452">
    <property type="entry name" value="CHRD"/>
    <property type="match status" value="2"/>
</dbReference>
<accession>A0A919RCU8</accession>
<organism evidence="4 5">
    <name type="scientific">Sinosporangium siamense</name>
    <dbReference type="NCBI Taxonomy" id="1367973"/>
    <lineage>
        <taxon>Bacteria</taxon>
        <taxon>Bacillati</taxon>
        <taxon>Actinomycetota</taxon>
        <taxon>Actinomycetes</taxon>
        <taxon>Streptosporangiales</taxon>
        <taxon>Streptosporangiaceae</taxon>
        <taxon>Sinosporangium</taxon>
    </lineage>
</organism>
<keyword evidence="2" id="KW-0732">Signal</keyword>
<evidence type="ECO:0000259" key="3">
    <source>
        <dbReference type="PROSITE" id="PS50933"/>
    </source>
</evidence>
<dbReference type="InterPro" id="IPR021851">
    <property type="entry name" value="DUF3455"/>
</dbReference>
<proteinExistence type="predicted"/>
<evidence type="ECO:0000313" key="5">
    <source>
        <dbReference type="Proteomes" id="UP000606172"/>
    </source>
</evidence>
<dbReference type="AlphaFoldDB" id="A0A919RCU8"/>
<protein>
    <recommendedName>
        <fullName evidence="3">CHRD domain-containing protein</fullName>
    </recommendedName>
</protein>
<feature type="domain" description="CHRD" evidence="3">
    <location>
        <begin position="41"/>
        <end position="165"/>
    </location>
</feature>
<dbReference type="Pfam" id="PF11937">
    <property type="entry name" value="DUF3455"/>
    <property type="match status" value="1"/>
</dbReference>
<feature type="compositionally biased region" description="Basic and acidic residues" evidence="1">
    <location>
        <begin position="194"/>
        <end position="205"/>
    </location>
</feature>
<reference evidence="4" key="1">
    <citation type="submission" date="2021-01" db="EMBL/GenBank/DDBJ databases">
        <title>Whole genome shotgun sequence of Sinosporangium siamense NBRC 109515.</title>
        <authorList>
            <person name="Komaki H."/>
            <person name="Tamura T."/>
        </authorList>
    </citation>
    <scope>NUCLEOTIDE SEQUENCE</scope>
    <source>
        <strain evidence="4">NBRC 109515</strain>
    </source>
</reference>
<evidence type="ECO:0000256" key="1">
    <source>
        <dbReference type="SAM" id="MobiDB-lite"/>
    </source>
</evidence>
<feature type="chain" id="PRO_5039070789" description="CHRD domain-containing protein" evidence="2">
    <location>
        <begin position="29"/>
        <end position="441"/>
    </location>
</feature>
<dbReference type="PANTHER" id="PTHR35567">
    <property type="entry name" value="MALATE DEHYDROGENASE (AFU_ORTHOLOGUE AFUA_2G13800)"/>
    <property type="match status" value="1"/>
</dbReference>
<dbReference type="PANTHER" id="PTHR35567:SF1">
    <property type="entry name" value="CONSERVED FUNGAL PROTEIN (AFU_ORTHOLOGUE AFUA_1G14230)"/>
    <property type="match status" value="1"/>
</dbReference>
<dbReference type="InterPro" id="IPR010895">
    <property type="entry name" value="CHRD"/>
</dbReference>
<feature type="signal peptide" evidence="2">
    <location>
        <begin position="1"/>
        <end position="28"/>
    </location>
</feature>
<feature type="region of interest" description="Disordered" evidence="1">
    <location>
        <begin position="178"/>
        <end position="205"/>
    </location>
</feature>
<sequence length="441" mass="45469">MSIRSLAINGLYCCTGLAAAGLIPLVNADAAQAQSPAQSPSEIYLAAGLRGANEVGTLGDADGRATAALKISGDKLTFALRWNSIDTPTAAHIHAGDKGVNGAVKVALFAEALPGGALGVTGTVTVSDAATLSALKQNPGSLYVNIHNAAHPQGALRAQLLKLNKAVNLNGVLHGSNQATLSAKGDGAQEVQADDGKRRGDRDGSDTWWIRVKSDSIAYTATWKKIAPPVLGHIHKGNPGVNGPVATELFADANGLPANLTGIAGETAAPAEVIRGLKNNPTAYYTNMHTVEFDGGAVRGQIEKGAKHGNAVTALVKTGVQIYSCTKQANGSFAFTQKDVSAKLARGIDHTFKRPVAGPPRWMAPDHSMVTGAVVTRIPNGDRNIPELVLDATQTGPNRGLLAHATQILRVNTTGGVAPGGKCSAGKTVRVPYGSDYIFLG</sequence>
<dbReference type="RefSeq" id="WP_204023302.1">
    <property type="nucleotide sequence ID" value="NZ_BOOW01000010.1"/>
</dbReference>
<evidence type="ECO:0000313" key="4">
    <source>
        <dbReference type="EMBL" id="GII91581.1"/>
    </source>
</evidence>
<name>A0A919RCU8_9ACTN</name>
<dbReference type="Proteomes" id="UP000606172">
    <property type="component" value="Unassembled WGS sequence"/>
</dbReference>
<evidence type="ECO:0000256" key="2">
    <source>
        <dbReference type="SAM" id="SignalP"/>
    </source>
</evidence>
<comment type="caution">
    <text evidence="4">The sequence shown here is derived from an EMBL/GenBank/DDBJ whole genome shotgun (WGS) entry which is preliminary data.</text>
</comment>
<keyword evidence="5" id="KW-1185">Reference proteome</keyword>
<gene>
    <name evidence="4" type="ORF">Ssi02_18120</name>
</gene>
<dbReference type="EMBL" id="BOOW01000010">
    <property type="protein sequence ID" value="GII91581.1"/>
    <property type="molecule type" value="Genomic_DNA"/>
</dbReference>